<dbReference type="GO" id="GO:0005524">
    <property type="term" value="F:ATP binding"/>
    <property type="evidence" value="ECO:0007669"/>
    <property type="project" value="UniProtKB-UniRule"/>
</dbReference>
<dbReference type="OrthoDB" id="494465at2"/>
<evidence type="ECO:0000256" key="6">
    <source>
        <dbReference type="ARBA" id="ARBA00022840"/>
    </source>
</evidence>
<keyword evidence="6 8" id="KW-0067">ATP-binding</keyword>
<dbReference type="InterPro" id="IPR019775">
    <property type="entry name" value="WD40_repeat_CS"/>
</dbReference>
<dbReference type="InterPro" id="IPR015943">
    <property type="entry name" value="WD40/YVTN_repeat-like_dom_sf"/>
</dbReference>
<dbReference type="PANTHER" id="PTHR43289:SF6">
    <property type="entry name" value="SERINE_THREONINE-PROTEIN KINASE NEKL-3"/>
    <property type="match status" value="1"/>
</dbReference>
<evidence type="ECO:0000259" key="9">
    <source>
        <dbReference type="PROSITE" id="PS50011"/>
    </source>
</evidence>
<evidence type="ECO:0000256" key="3">
    <source>
        <dbReference type="ARBA" id="ARBA00022737"/>
    </source>
</evidence>
<keyword evidence="2 10" id="KW-0808">Transferase</keyword>
<feature type="domain" description="Protein kinase" evidence="9">
    <location>
        <begin position="119"/>
        <end position="384"/>
    </location>
</feature>
<evidence type="ECO:0000256" key="2">
    <source>
        <dbReference type="ARBA" id="ARBA00022679"/>
    </source>
</evidence>
<dbReference type="EC" id="2.7.11.1" evidence="10"/>
<evidence type="ECO:0000256" key="5">
    <source>
        <dbReference type="ARBA" id="ARBA00022777"/>
    </source>
</evidence>
<comment type="caution">
    <text evidence="10">The sequence shown here is derived from an EMBL/GenBank/DDBJ whole genome shotgun (WGS) entry which is preliminary data.</text>
</comment>
<keyword evidence="4 8" id="KW-0547">Nucleotide-binding</keyword>
<dbReference type="Gene3D" id="1.10.510.10">
    <property type="entry name" value="Transferase(Phosphotransferase) domain 1"/>
    <property type="match status" value="1"/>
</dbReference>
<dbReference type="EMBL" id="SJPX01000004">
    <property type="protein sequence ID" value="TWU49172.1"/>
    <property type="molecule type" value="Genomic_DNA"/>
</dbReference>
<dbReference type="Pfam" id="PF00069">
    <property type="entry name" value="Pkinase"/>
    <property type="match status" value="1"/>
</dbReference>
<dbReference type="PROSITE" id="PS00107">
    <property type="entry name" value="PROTEIN_KINASE_ATP"/>
    <property type="match status" value="1"/>
</dbReference>
<dbReference type="InterPro" id="IPR036322">
    <property type="entry name" value="WD40_repeat_dom_sf"/>
</dbReference>
<keyword evidence="11" id="KW-1185">Reference proteome</keyword>
<gene>
    <name evidence="10" type="primary">pknF_3</name>
    <name evidence="10" type="ORF">Poly59_37860</name>
</gene>
<dbReference type="Gene3D" id="2.130.10.10">
    <property type="entry name" value="YVTN repeat-like/Quinoprotein amine dehydrogenase"/>
    <property type="match status" value="1"/>
</dbReference>
<sequence length="1102" mass="121158">MTSDIGSNRSNGTPIEPSRLEQCLDAILGAGPSSYERILFDFFPDNSDLNHAKLRALVRSMTEGFDFIADLDPDDHGSAKLNANTLTVTVDSPAGGSSNSLHSSDSTLLGTDPRYFSHFEIVSRLGQGGMGVVYHALDSKLQREVALKLIHPLKRENPESKRRFLNEARAVAALDHPAVVRIYEVGVFDDTPFYAMQLVDADDLSKCIRESSRAVPDRGEVLSRTRIVERVARAVEHAHHCGFLHRDIKPSNILIRRSDQFAMLTDFGLVKRLDDTSDLTMSGAVVGTPNFAAPEQLVGSSRADHRADIYGLGATLYAALTGTIPFGSSSFPEVLYRVQNESLPLLRSVNRNVSEDLETICHKALEKDPADRFNTAEEFADELNREINGLPIRSRRTSAFGKAYRWARRNRIRTAAIALTTSFIVLSTFLYLTRPANLVLQITPAIATVTLDQQPLSLIDGMATSSGDPGDRVLRIEADGYEPFQETVALRRGTSSTVTSNVQLVRLMGRLEVDSIPLGAEVVIRSPTGERIAKGRTPFRSPELPSGDAILSIEKPLFNKVSQEIRIPKAGKSATIATVKLESRFPPELGSPIMAERLAELSQPFADPIRFDGISLDELTTRISTLSGLPVTINQSALKAIRVNPKTLKLTFVAISLADLFESLQPHGLTMVAQTSSEGTNWLVTSVENSERTLFRAIYSLESLRVQSTPTQLCQLLMNNVSPHLWEHLGGPCAATQIPSHQAIVVSADMDTHRQIANYLTGLSNLFDRNVRSDNLLSDAWSDGIAVGDYSKIEEAFPLEIDTDARELQGHQNHILTLLFLDDSRLLSGSADATIRLWDVATAKQVRQFTPSKLRVNCLVTVPGSPDQFIAGDGRGNLTRYDAKDEKSISQQHRHNGDVTCMAFTGDGQTLVSTGSDGFVIRYQMPNLEYDIHGYMYDTSTDLVCYNDETLIINSVGREQVWSVDAAKMQVTRPIATRDPIGRLLVVTDAGQRTPILLVGGTRLASYRGANNGLTAEPFPSSVRAMVAFPNHQSFATYHRDGRVVFRDIVTLKPTALLRLPEISGHNAIAVSPDKTKLAVSCWSPSGSQVEPMIFLYDLLWQ</sequence>
<dbReference type="Gene3D" id="3.30.200.20">
    <property type="entry name" value="Phosphorylase Kinase, domain 1"/>
    <property type="match status" value="1"/>
</dbReference>
<dbReference type="Proteomes" id="UP000317977">
    <property type="component" value="Unassembled WGS sequence"/>
</dbReference>
<dbReference type="SMART" id="SM00320">
    <property type="entry name" value="WD40"/>
    <property type="match status" value="5"/>
</dbReference>
<dbReference type="CDD" id="cd14014">
    <property type="entry name" value="STKc_PknB_like"/>
    <property type="match status" value="1"/>
</dbReference>
<protein>
    <submittedName>
        <fullName evidence="10">Serine/threonine-protein kinase PknF</fullName>
        <ecNumber evidence="10">2.7.11.1</ecNumber>
    </submittedName>
</protein>
<keyword evidence="3" id="KW-0677">Repeat</keyword>
<evidence type="ECO:0000256" key="7">
    <source>
        <dbReference type="PROSITE-ProRule" id="PRU00221"/>
    </source>
</evidence>
<reference evidence="10 11" key="1">
    <citation type="submission" date="2019-02" db="EMBL/GenBank/DDBJ databases">
        <title>Deep-cultivation of Planctomycetes and their phenomic and genomic characterization uncovers novel biology.</title>
        <authorList>
            <person name="Wiegand S."/>
            <person name="Jogler M."/>
            <person name="Boedeker C."/>
            <person name="Pinto D."/>
            <person name="Vollmers J."/>
            <person name="Rivas-Marin E."/>
            <person name="Kohn T."/>
            <person name="Peeters S.H."/>
            <person name="Heuer A."/>
            <person name="Rast P."/>
            <person name="Oberbeckmann S."/>
            <person name="Bunk B."/>
            <person name="Jeske O."/>
            <person name="Meyerdierks A."/>
            <person name="Storesund J.E."/>
            <person name="Kallscheuer N."/>
            <person name="Luecker S."/>
            <person name="Lage O.M."/>
            <person name="Pohl T."/>
            <person name="Merkel B.J."/>
            <person name="Hornburger P."/>
            <person name="Mueller R.-W."/>
            <person name="Bruemmer F."/>
            <person name="Labrenz M."/>
            <person name="Spormann A.M."/>
            <person name="Op Den Camp H."/>
            <person name="Overmann J."/>
            <person name="Amann R."/>
            <person name="Jetten M.S.M."/>
            <person name="Mascher T."/>
            <person name="Medema M.H."/>
            <person name="Devos D.P."/>
            <person name="Kaster A.-K."/>
            <person name="Ovreas L."/>
            <person name="Rohde M."/>
            <person name="Galperin M.Y."/>
            <person name="Jogler C."/>
        </authorList>
    </citation>
    <scope>NUCLEOTIDE SEQUENCE [LARGE SCALE GENOMIC DNA]</scope>
    <source>
        <strain evidence="10 11">Poly59</strain>
    </source>
</reference>
<dbReference type="RefSeq" id="WP_146535471.1">
    <property type="nucleotide sequence ID" value="NZ_SJPX01000004.1"/>
</dbReference>
<accession>A0A5C6EJG4</accession>
<dbReference type="InterPro" id="IPR011009">
    <property type="entry name" value="Kinase-like_dom_sf"/>
</dbReference>
<dbReference type="PROSITE" id="PS50082">
    <property type="entry name" value="WD_REPEATS_2"/>
    <property type="match status" value="1"/>
</dbReference>
<keyword evidence="1 7" id="KW-0853">WD repeat</keyword>
<keyword evidence="5 10" id="KW-0418">Kinase</keyword>
<dbReference type="PROSITE" id="PS00678">
    <property type="entry name" value="WD_REPEATS_1"/>
    <property type="match status" value="1"/>
</dbReference>
<dbReference type="GO" id="GO:0004674">
    <property type="term" value="F:protein serine/threonine kinase activity"/>
    <property type="evidence" value="ECO:0007669"/>
    <property type="project" value="UniProtKB-EC"/>
</dbReference>
<organism evidence="10 11">
    <name type="scientific">Rubripirellula reticaptiva</name>
    <dbReference type="NCBI Taxonomy" id="2528013"/>
    <lineage>
        <taxon>Bacteria</taxon>
        <taxon>Pseudomonadati</taxon>
        <taxon>Planctomycetota</taxon>
        <taxon>Planctomycetia</taxon>
        <taxon>Pirellulales</taxon>
        <taxon>Pirellulaceae</taxon>
        <taxon>Rubripirellula</taxon>
    </lineage>
</organism>
<dbReference type="InterPro" id="IPR000719">
    <property type="entry name" value="Prot_kinase_dom"/>
</dbReference>
<dbReference type="PROSITE" id="PS50011">
    <property type="entry name" value="PROTEIN_KINASE_DOM"/>
    <property type="match status" value="1"/>
</dbReference>
<dbReference type="SUPFAM" id="SSF50978">
    <property type="entry name" value="WD40 repeat-like"/>
    <property type="match status" value="1"/>
</dbReference>
<dbReference type="Pfam" id="PF00400">
    <property type="entry name" value="WD40"/>
    <property type="match status" value="2"/>
</dbReference>
<evidence type="ECO:0000256" key="8">
    <source>
        <dbReference type="PROSITE-ProRule" id="PRU10141"/>
    </source>
</evidence>
<dbReference type="PANTHER" id="PTHR43289">
    <property type="entry name" value="MITOGEN-ACTIVATED PROTEIN KINASE KINASE KINASE 20-RELATED"/>
    <property type="match status" value="1"/>
</dbReference>
<evidence type="ECO:0000256" key="1">
    <source>
        <dbReference type="ARBA" id="ARBA00022574"/>
    </source>
</evidence>
<dbReference type="SMART" id="SM00220">
    <property type="entry name" value="S_TKc"/>
    <property type="match status" value="1"/>
</dbReference>
<feature type="binding site" evidence="8">
    <location>
        <position position="148"/>
    </location>
    <ligand>
        <name>ATP</name>
        <dbReference type="ChEBI" id="CHEBI:30616"/>
    </ligand>
</feature>
<evidence type="ECO:0000313" key="10">
    <source>
        <dbReference type="EMBL" id="TWU49172.1"/>
    </source>
</evidence>
<dbReference type="AlphaFoldDB" id="A0A5C6EJG4"/>
<proteinExistence type="predicted"/>
<feature type="repeat" description="WD" evidence="7">
    <location>
        <begin position="808"/>
        <end position="848"/>
    </location>
</feature>
<dbReference type="PROSITE" id="PS50294">
    <property type="entry name" value="WD_REPEATS_REGION"/>
    <property type="match status" value="1"/>
</dbReference>
<dbReference type="SUPFAM" id="SSF56112">
    <property type="entry name" value="Protein kinase-like (PK-like)"/>
    <property type="match status" value="1"/>
</dbReference>
<dbReference type="InterPro" id="IPR001680">
    <property type="entry name" value="WD40_rpt"/>
</dbReference>
<evidence type="ECO:0000256" key="4">
    <source>
        <dbReference type="ARBA" id="ARBA00022741"/>
    </source>
</evidence>
<evidence type="ECO:0000313" key="11">
    <source>
        <dbReference type="Proteomes" id="UP000317977"/>
    </source>
</evidence>
<dbReference type="InterPro" id="IPR017441">
    <property type="entry name" value="Protein_kinase_ATP_BS"/>
</dbReference>
<dbReference type="InterPro" id="IPR008271">
    <property type="entry name" value="Ser/Thr_kinase_AS"/>
</dbReference>
<dbReference type="PROSITE" id="PS00108">
    <property type="entry name" value="PROTEIN_KINASE_ST"/>
    <property type="match status" value="1"/>
</dbReference>
<name>A0A5C6EJG4_9BACT</name>